<dbReference type="InterPro" id="IPR050237">
    <property type="entry name" value="ATP-dep_AMP-bd_enzyme"/>
</dbReference>
<dbReference type="PANTHER" id="PTHR43767:SF11">
    <property type="entry name" value="MEDIUM-CHAIN-FATTY-ACID--COA LIGASE"/>
    <property type="match status" value="1"/>
</dbReference>
<dbReference type="InterPro" id="IPR025110">
    <property type="entry name" value="AMP-bd_C"/>
</dbReference>
<dbReference type="RefSeq" id="WP_281043619.1">
    <property type="nucleotide sequence ID" value="NZ_JARYGZ010000001.1"/>
</dbReference>
<feature type="domain" description="AMP-dependent synthetase/ligase" evidence="1">
    <location>
        <begin position="28"/>
        <end position="401"/>
    </location>
</feature>
<dbReference type="EMBL" id="JARYGZ010000001">
    <property type="protein sequence ID" value="MDH7638309.1"/>
    <property type="molecule type" value="Genomic_DNA"/>
</dbReference>
<evidence type="ECO:0000259" key="1">
    <source>
        <dbReference type="Pfam" id="PF00501"/>
    </source>
</evidence>
<name>A0ABT6MZ19_9SPHN</name>
<comment type="caution">
    <text evidence="3">The sequence shown here is derived from an EMBL/GenBank/DDBJ whole genome shotgun (WGS) entry which is preliminary data.</text>
</comment>
<protein>
    <submittedName>
        <fullName evidence="3">Fatty acid--CoA ligase</fullName>
    </submittedName>
</protein>
<dbReference type="SUPFAM" id="SSF56801">
    <property type="entry name" value="Acetyl-CoA synthetase-like"/>
    <property type="match status" value="1"/>
</dbReference>
<dbReference type="PANTHER" id="PTHR43767">
    <property type="entry name" value="LONG-CHAIN-FATTY-ACID--COA LIGASE"/>
    <property type="match status" value="1"/>
</dbReference>
<dbReference type="InterPro" id="IPR045851">
    <property type="entry name" value="AMP-bd_C_sf"/>
</dbReference>
<accession>A0ABT6MZ19</accession>
<dbReference type="Pfam" id="PF00501">
    <property type="entry name" value="AMP-binding"/>
    <property type="match status" value="1"/>
</dbReference>
<keyword evidence="4" id="KW-1185">Reference proteome</keyword>
<dbReference type="Gene3D" id="3.30.300.30">
    <property type="match status" value="1"/>
</dbReference>
<organism evidence="3 4">
    <name type="scientific">Sphingomonas oryzagri</name>
    <dbReference type="NCBI Taxonomy" id="3042314"/>
    <lineage>
        <taxon>Bacteria</taxon>
        <taxon>Pseudomonadati</taxon>
        <taxon>Pseudomonadota</taxon>
        <taxon>Alphaproteobacteria</taxon>
        <taxon>Sphingomonadales</taxon>
        <taxon>Sphingomonadaceae</taxon>
        <taxon>Sphingomonas</taxon>
    </lineage>
</organism>
<feature type="domain" description="AMP-binding enzyme C-terminal" evidence="2">
    <location>
        <begin position="453"/>
        <end position="532"/>
    </location>
</feature>
<gene>
    <name evidence="3" type="ORF">QGN17_06165</name>
</gene>
<evidence type="ECO:0000313" key="4">
    <source>
        <dbReference type="Proteomes" id="UP001160625"/>
    </source>
</evidence>
<sequence length="551" mass="59798">MPLRFAEPAPEAYQFPLTIRHLLDSAMMTAPDQEIVYRDQSSYTYREFFGRIGRLASLLEGVGAEQGMTVAVMDWDSHRYLEAYFAVPMMGSVLMMVNVRLPPPQVAYTLNHARAEILLVHRDFFPLVEAILPSLPHVKAVIAIMDGTEGALPSYATGEYEALSAAASPDYPFEDFDENAVATTFYTTGTTGNPKGVTFTHRQLVLHTLVANGPGGGSKAAPGFGYGDVYMPLTPMFHVHAWGVPYIATMLGLKQVYPGRYEPDLLCRLATDHKVTYSHCVPTILQMIFQAADQTGKDLTGWKLTIGGSAMSKALCSEARRRGMEVLSGYGMSETCPMVSMARPDAGETDEDRIVAQLTTSGVTVPLVTAQIVDDAMNVLPRDGKARGELVLRAPWLTPCYTGDAKASETLWHGGWLHTQDIATIDPDGTITIRDRLKDVIKTGGEWIDSIHLEELVATAEGVAEASVVAIPDAKWGERPLAVVVPKPGATITLDALNAPVEAAIAEGAITRYARLERFEIVAQLPRTSVGKIDKKAMRASYAEAPQAAVA</sequence>
<reference evidence="3" key="1">
    <citation type="submission" date="2023-04" db="EMBL/GenBank/DDBJ databases">
        <title>Sphingomonas sp. MAHUQ-71 isolated from rice field.</title>
        <authorList>
            <person name="Huq M.A."/>
        </authorList>
    </citation>
    <scope>NUCLEOTIDE SEQUENCE</scope>
    <source>
        <strain evidence="3">MAHUQ-71</strain>
    </source>
</reference>
<evidence type="ECO:0000313" key="3">
    <source>
        <dbReference type="EMBL" id="MDH7638309.1"/>
    </source>
</evidence>
<dbReference type="Gene3D" id="3.40.50.12780">
    <property type="entry name" value="N-terminal domain of ligase-like"/>
    <property type="match status" value="1"/>
</dbReference>
<dbReference type="Proteomes" id="UP001160625">
    <property type="component" value="Unassembled WGS sequence"/>
</dbReference>
<evidence type="ECO:0000259" key="2">
    <source>
        <dbReference type="Pfam" id="PF13193"/>
    </source>
</evidence>
<dbReference type="InterPro" id="IPR042099">
    <property type="entry name" value="ANL_N_sf"/>
</dbReference>
<dbReference type="GO" id="GO:0016874">
    <property type="term" value="F:ligase activity"/>
    <property type="evidence" value="ECO:0007669"/>
    <property type="project" value="UniProtKB-KW"/>
</dbReference>
<dbReference type="NCBIfam" id="NF004837">
    <property type="entry name" value="PRK06187.1"/>
    <property type="match status" value="1"/>
</dbReference>
<proteinExistence type="predicted"/>
<dbReference type="Pfam" id="PF13193">
    <property type="entry name" value="AMP-binding_C"/>
    <property type="match status" value="1"/>
</dbReference>
<dbReference type="InterPro" id="IPR000873">
    <property type="entry name" value="AMP-dep_synth/lig_dom"/>
</dbReference>
<keyword evidence="3" id="KW-0436">Ligase</keyword>